<protein>
    <submittedName>
        <fullName evidence="2">Uncharacterized protein</fullName>
    </submittedName>
</protein>
<keyword evidence="1" id="KW-0732">Signal</keyword>
<proteinExistence type="predicted"/>
<feature type="chain" id="PRO_5043600029" evidence="1">
    <location>
        <begin position="24"/>
        <end position="99"/>
    </location>
</feature>
<dbReference type="EMBL" id="JAUOPB010000010">
    <property type="protein sequence ID" value="MDO6423628.1"/>
    <property type="molecule type" value="Genomic_DNA"/>
</dbReference>
<name>A0AAW7XAT8_9GAMM</name>
<reference evidence="2" key="1">
    <citation type="submission" date="2023-07" db="EMBL/GenBank/DDBJ databases">
        <title>Genome content predicts the carbon catabolic preferences of heterotrophic bacteria.</title>
        <authorList>
            <person name="Gralka M."/>
        </authorList>
    </citation>
    <scope>NUCLEOTIDE SEQUENCE</scope>
    <source>
        <strain evidence="2">I3M17_2</strain>
    </source>
</reference>
<dbReference type="Proteomes" id="UP001169760">
    <property type="component" value="Unassembled WGS sequence"/>
</dbReference>
<organism evidence="2 3">
    <name type="scientific">Saccharophagus degradans</name>
    <dbReference type="NCBI Taxonomy" id="86304"/>
    <lineage>
        <taxon>Bacteria</taxon>
        <taxon>Pseudomonadati</taxon>
        <taxon>Pseudomonadota</taxon>
        <taxon>Gammaproteobacteria</taxon>
        <taxon>Cellvibrionales</taxon>
        <taxon>Cellvibrionaceae</taxon>
        <taxon>Saccharophagus</taxon>
    </lineage>
</organism>
<evidence type="ECO:0000313" key="2">
    <source>
        <dbReference type="EMBL" id="MDO6423628.1"/>
    </source>
</evidence>
<dbReference type="GeneID" id="98615175"/>
<feature type="signal peptide" evidence="1">
    <location>
        <begin position="1"/>
        <end position="23"/>
    </location>
</feature>
<evidence type="ECO:0000313" key="3">
    <source>
        <dbReference type="Proteomes" id="UP001169760"/>
    </source>
</evidence>
<dbReference type="AlphaFoldDB" id="A0AAW7XAT8"/>
<gene>
    <name evidence="2" type="ORF">Q4521_14190</name>
</gene>
<evidence type="ECO:0000256" key="1">
    <source>
        <dbReference type="SAM" id="SignalP"/>
    </source>
</evidence>
<dbReference type="RefSeq" id="WP_011470034.1">
    <property type="nucleotide sequence ID" value="NZ_JAUOPB010000010.1"/>
</dbReference>
<accession>A0AAW7XAT8</accession>
<comment type="caution">
    <text evidence="2">The sequence shown here is derived from an EMBL/GenBank/DDBJ whole genome shotgun (WGS) entry which is preliminary data.</text>
</comment>
<sequence length="99" mass="11286">MNKRLGLIAITWLVIGWTHNAVAQEDEVVNISATVTGNQEQPKVLYIVPWKQAEDKTILYQQLNTRLEAVFGHVERREHIRQLELLNDLAVAEAPATEK</sequence>